<organism evidence="2 3">
    <name type="scientific">Trifolium medium</name>
    <dbReference type="NCBI Taxonomy" id="97028"/>
    <lineage>
        <taxon>Eukaryota</taxon>
        <taxon>Viridiplantae</taxon>
        <taxon>Streptophyta</taxon>
        <taxon>Embryophyta</taxon>
        <taxon>Tracheophyta</taxon>
        <taxon>Spermatophyta</taxon>
        <taxon>Magnoliopsida</taxon>
        <taxon>eudicotyledons</taxon>
        <taxon>Gunneridae</taxon>
        <taxon>Pentapetalae</taxon>
        <taxon>rosids</taxon>
        <taxon>fabids</taxon>
        <taxon>Fabales</taxon>
        <taxon>Fabaceae</taxon>
        <taxon>Papilionoideae</taxon>
        <taxon>50 kb inversion clade</taxon>
        <taxon>NPAAA clade</taxon>
        <taxon>Hologalegina</taxon>
        <taxon>IRL clade</taxon>
        <taxon>Trifolieae</taxon>
        <taxon>Trifolium</taxon>
    </lineage>
</organism>
<protein>
    <submittedName>
        <fullName evidence="2">Uncharacterized protein</fullName>
    </submittedName>
</protein>
<feature type="non-terminal residue" evidence="2">
    <location>
        <position position="23"/>
    </location>
</feature>
<evidence type="ECO:0000313" key="2">
    <source>
        <dbReference type="EMBL" id="MCI75313.1"/>
    </source>
</evidence>
<sequence>MVGRGAQLNQETPKKFSGSCASR</sequence>
<dbReference type="Proteomes" id="UP000265520">
    <property type="component" value="Unassembled WGS sequence"/>
</dbReference>
<comment type="caution">
    <text evidence="2">The sequence shown here is derived from an EMBL/GenBank/DDBJ whole genome shotgun (WGS) entry which is preliminary data.</text>
</comment>
<dbReference type="EMBL" id="LXQA010879739">
    <property type="protein sequence ID" value="MCI75313.1"/>
    <property type="molecule type" value="Genomic_DNA"/>
</dbReference>
<keyword evidence="3" id="KW-1185">Reference proteome</keyword>
<evidence type="ECO:0000313" key="3">
    <source>
        <dbReference type="Proteomes" id="UP000265520"/>
    </source>
</evidence>
<name>A0A392UNU2_9FABA</name>
<feature type="region of interest" description="Disordered" evidence="1">
    <location>
        <begin position="1"/>
        <end position="23"/>
    </location>
</feature>
<dbReference type="AlphaFoldDB" id="A0A392UNU2"/>
<evidence type="ECO:0000256" key="1">
    <source>
        <dbReference type="SAM" id="MobiDB-lite"/>
    </source>
</evidence>
<accession>A0A392UNU2</accession>
<reference evidence="2 3" key="1">
    <citation type="journal article" date="2018" name="Front. Plant Sci.">
        <title>Red Clover (Trifolium pratense) and Zigzag Clover (T. medium) - A Picture of Genomic Similarities and Differences.</title>
        <authorList>
            <person name="Dluhosova J."/>
            <person name="Istvanek J."/>
            <person name="Nedelnik J."/>
            <person name="Repkova J."/>
        </authorList>
    </citation>
    <scope>NUCLEOTIDE SEQUENCE [LARGE SCALE GENOMIC DNA]</scope>
    <source>
        <strain evidence="3">cv. 10/8</strain>
        <tissue evidence="2">Leaf</tissue>
    </source>
</reference>
<proteinExistence type="predicted"/>